<evidence type="ECO:0000313" key="1">
    <source>
        <dbReference type="EMBL" id="HIS92253.1"/>
    </source>
</evidence>
<dbReference type="AlphaFoldDB" id="A0A9D1FZ43"/>
<sequence>MPDFVPVKALKKEPLRASCAIDCAQHCPMDILLEELHEMGDVDVLVVGVGECAYYSRKMPFSGGQRNWAYQLEDREIIFGELSGLDAALARLTADNRAAVCVSTCVPSIMHLAVPELIARKYPSVACVEAPSFQGISPTDSLETLYCALLAGAPAGQDAGVAVWDEAPAGLAALRARLRAGVHIVRSRRFLGLLRERERAGAGVWLDDYSFHPLDWYARHVETLRLPGGALEAMDALTRALAARGPLALRGPFAYEFALYLCRAGAQVRRVSFGDFHRYAYERCLKLPEGILVCPENGVLEAVPGETALDFTPDSEEIARLRGSGRLLFLLRRAEEICH</sequence>
<dbReference type="Gene3D" id="3.40.50.1980">
    <property type="entry name" value="Nitrogenase molybdenum iron protein domain"/>
    <property type="match status" value="1"/>
</dbReference>
<comment type="caution">
    <text evidence="1">The sequence shown here is derived from an EMBL/GenBank/DDBJ whole genome shotgun (WGS) entry which is preliminary data.</text>
</comment>
<accession>A0A9D1FZ43</accession>
<name>A0A9D1FZ43_9FIRM</name>
<evidence type="ECO:0000313" key="2">
    <source>
        <dbReference type="Proteomes" id="UP000824140"/>
    </source>
</evidence>
<organism evidence="1 2">
    <name type="scientific">Candidatus Alectryocaccomicrobium excrementavium</name>
    <dbReference type="NCBI Taxonomy" id="2840668"/>
    <lineage>
        <taxon>Bacteria</taxon>
        <taxon>Bacillati</taxon>
        <taxon>Bacillota</taxon>
        <taxon>Clostridia</taxon>
        <taxon>Candidatus Alectryocaccomicrobium</taxon>
    </lineage>
</organism>
<dbReference type="SUPFAM" id="SSF53807">
    <property type="entry name" value="Helical backbone' metal receptor"/>
    <property type="match status" value="1"/>
</dbReference>
<dbReference type="Proteomes" id="UP000824140">
    <property type="component" value="Unassembled WGS sequence"/>
</dbReference>
<protein>
    <recommendedName>
        <fullName evidence="3">Nitrogenase/oxidoreductase component 1 domain-containing protein</fullName>
    </recommendedName>
</protein>
<reference evidence="1" key="1">
    <citation type="submission" date="2020-10" db="EMBL/GenBank/DDBJ databases">
        <authorList>
            <person name="Gilroy R."/>
        </authorList>
    </citation>
    <scope>NUCLEOTIDE SEQUENCE</scope>
    <source>
        <strain evidence="1">13766</strain>
    </source>
</reference>
<proteinExistence type="predicted"/>
<gene>
    <name evidence="1" type="ORF">IAA84_04470</name>
</gene>
<evidence type="ECO:0008006" key="3">
    <source>
        <dbReference type="Google" id="ProtNLM"/>
    </source>
</evidence>
<dbReference type="EMBL" id="DVJN01000090">
    <property type="protein sequence ID" value="HIS92253.1"/>
    <property type="molecule type" value="Genomic_DNA"/>
</dbReference>
<reference evidence="1" key="2">
    <citation type="journal article" date="2021" name="PeerJ">
        <title>Extensive microbial diversity within the chicken gut microbiome revealed by metagenomics and culture.</title>
        <authorList>
            <person name="Gilroy R."/>
            <person name="Ravi A."/>
            <person name="Getino M."/>
            <person name="Pursley I."/>
            <person name="Horton D.L."/>
            <person name="Alikhan N.F."/>
            <person name="Baker D."/>
            <person name="Gharbi K."/>
            <person name="Hall N."/>
            <person name="Watson M."/>
            <person name="Adriaenssens E.M."/>
            <person name="Foster-Nyarko E."/>
            <person name="Jarju S."/>
            <person name="Secka A."/>
            <person name="Antonio M."/>
            <person name="Oren A."/>
            <person name="Chaudhuri R.R."/>
            <person name="La Ragione R."/>
            <person name="Hildebrand F."/>
            <person name="Pallen M.J."/>
        </authorList>
    </citation>
    <scope>NUCLEOTIDE SEQUENCE</scope>
    <source>
        <strain evidence="1">13766</strain>
    </source>
</reference>